<proteinExistence type="predicted"/>
<keyword evidence="3" id="KW-1185">Reference proteome</keyword>
<dbReference type="EMBL" id="FTNP01000009">
    <property type="protein sequence ID" value="SIS07385.1"/>
    <property type="molecule type" value="Genomic_DNA"/>
</dbReference>
<feature type="region of interest" description="Disordered" evidence="1">
    <location>
        <begin position="17"/>
        <end position="77"/>
    </location>
</feature>
<dbReference type="AlphaFoldDB" id="A0A1N7G497"/>
<evidence type="ECO:0000256" key="1">
    <source>
        <dbReference type="SAM" id="MobiDB-lite"/>
    </source>
</evidence>
<accession>A0A1N7G497</accession>
<dbReference type="Proteomes" id="UP000185687">
    <property type="component" value="Unassembled WGS sequence"/>
</dbReference>
<feature type="compositionally biased region" description="Basic and acidic residues" evidence="1">
    <location>
        <begin position="43"/>
        <end position="53"/>
    </location>
</feature>
<organism evidence="2 3">
    <name type="scientific">Natronorubrum daqingense</name>
    <dbReference type="NCBI Taxonomy" id="588898"/>
    <lineage>
        <taxon>Archaea</taxon>
        <taxon>Methanobacteriati</taxon>
        <taxon>Methanobacteriota</taxon>
        <taxon>Stenosarchaea group</taxon>
        <taxon>Halobacteria</taxon>
        <taxon>Halobacteriales</taxon>
        <taxon>Natrialbaceae</taxon>
        <taxon>Natronorubrum</taxon>
    </lineage>
</organism>
<gene>
    <name evidence="2" type="ORF">SAMN05421809_3705</name>
</gene>
<evidence type="ECO:0000313" key="2">
    <source>
        <dbReference type="EMBL" id="SIS07385.1"/>
    </source>
</evidence>
<protein>
    <submittedName>
        <fullName evidence="2">Uncharacterized protein</fullName>
    </submittedName>
</protein>
<evidence type="ECO:0000313" key="3">
    <source>
        <dbReference type="Proteomes" id="UP000185687"/>
    </source>
</evidence>
<reference evidence="2 3" key="1">
    <citation type="submission" date="2017-01" db="EMBL/GenBank/DDBJ databases">
        <authorList>
            <person name="Mah S.A."/>
            <person name="Swanson W.J."/>
            <person name="Moy G.W."/>
            <person name="Vacquier V.D."/>
        </authorList>
    </citation>
    <scope>NUCLEOTIDE SEQUENCE [LARGE SCALE GENOMIC DNA]</scope>
    <source>
        <strain evidence="2 3">CGMCC 1.8909</strain>
    </source>
</reference>
<name>A0A1N7G497_9EURY</name>
<feature type="region of interest" description="Disordered" evidence="1">
    <location>
        <begin position="127"/>
        <end position="154"/>
    </location>
</feature>
<sequence length="238" mass="27167">MTGLGLKAAPLRVAGWRGFPTGKTVGKTISYASPKPMPATKTQPDESSDRPSLERAQYARYDHWGEDDEDEQLERTGHSELRGTTKEDSFSHLWLKQTSEGLLDPIALNEPPEDGLHEYEGEVIELSDAAEYPPTRNNRKTPQTQMQKKAPSTRRWRISEVGHVTFGGIIPDRGKDELRDLIDYVTANMNNVSVPPRNRREIRDRAMRMKESGRYHDTQIMRQVATWVLNPNELRDDN</sequence>